<dbReference type="EMBL" id="MWDQ01000089">
    <property type="protein sequence ID" value="OQB73248.1"/>
    <property type="molecule type" value="Genomic_DNA"/>
</dbReference>
<keyword evidence="2 5" id="KW-0812">Transmembrane</keyword>
<feature type="transmembrane region" description="Helical" evidence="5">
    <location>
        <begin position="100"/>
        <end position="119"/>
    </location>
</feature>
<feature type="transmembrane region" description="Helical" evidence="5">
    <location>
        <begin position="232"/>
        <end position="250"/>
    </location>
</feature>
<name>A0A1V6C8M4_UNCT6</name>
<comment type="caution">
    <text evidence="6">The sequence shown here is derived from an EMBL/GenBank/DDBJ whole genome shotgun (WGS) entry which is preliminary data.</text>
</comment>
<feature type="transmembrane region" description="Helical" evidence="5">
    <location>
        <begin position="6"/>
        <end position="39"/>
    </location>
</feature>
<keyword evidence="3 5" id="KW-1133">Transmembrane helix</keyword>
<accession>A0A1V6C8M4</accession>
<feature type="transmembrane region" description="Helical" evidence="5">
    <location>
        <begin position="174"/>
        <end position="197"/>
    </location>
</feature>
<dbReference type="GO" id="GO:0005886">
    <property type="term" value="C:plasma membrane"/>
    <property type="evidence" value="ECO:0007669"/>
    <property type="project" value="UniProtKB-SubCell"/>
</dbReference>
<dbReference type="Proteomes" id="UP000485562">
    <property type="component" value="Unassembled WGS sequence"/>
</dbReference>
<dbReference type="PANTHER" id="PTHR43701:SF2">
    <property type="entry name" value="MEMBRANE TRANSPORTER PROTEIN YJNA-RELATED"/>
    <property type="match status" value="1"/>
</dbReference>
<feature type="transmembrane region" description="Helical" evidence="5">
    <location>
        <begin position="203"/>
        <end position="220"/>
    </location>
</feature>
<dbReference type="PANTHER" id="PTHR43701">
    <property type="entry name" value="MEMBRANE TRANSPORTER PROTEIN MJ0441-RELATED"/>
    <property type="match status" value="1"/>
</dbReference>
<dbReference type="InterPro" id="IPR051598">
    <property type="entry name" value="TSUP/Inactive_protease-like"/>
</dbReference>
<dbReference type="InterPro" id="IPR002781">
    <property type="entry name" value="TM_pro_TauE-like"/>
</dbReference>
<proteinExistence type="inferred from homology"/>
<gene>
    <name evidence="6" type="ORF">BWX89_01046</name>
</gene>
<evidence type="ECO:0000256" key="1">
    <source>
        <dbReference type="ARBA" id="ARBA00004141"/>
    </source>
</evidence>
<evidence type="ECO:0000256" key="4">
    <source>
        <dbReference type="ARBA" id="ARBA00023136"/>
    </source>
</evidence>
<dbReference type="AlphaFoldDB" id="A0A1V6C8M4"/>
<comment type="similarity">
    <text evidence="5">Belongs to the 4-toluene sulfonate uptake permease (TSUP) (TC 2.A.102) family.</text>
</comment>
<sequence>MSIIQIIESIITGIVAGFICGLTGMGGGTIYVPVFYFLLSFSIKEAIGTSLLVIVFSSISAFLAHMREGQVNFRIAGFLIVAGIIGAQIGSSITSILPDIAVKIFFICITIFLSINMWRERNTGVEGNGTNFTMSPIRFILIGLAAGIASGMGGVGGAIVLVPLLHMWVGIPMNICIGTTLPVVMFNSLSGVIGYFYRGLVHIQIGIITGVVAVFAALAGTKVSMRTDNKRLRKIFSIVLLIAGMAILVGR</sequence>
<evidence type="ECO:0000256" key="5">
    <source>
        <dbReference type="RuleBase" id="RU363041"/>
    </source>
</evidence>
<comment type="subcellular location">
    <subcellularLocation>
        <location evidence="5">Cell membrane</location>
        <topology evidence="5">Multi-pass membrane protein</topology>
    </subcellularLocation>
    <subcellularLocation>
        <location evidence="1">Membrane</location>
        <topology evidence="1">Multi-pass membrane protein</topology>
    </subcellularLocation>
</comment>
<evidence type="ECO:0000313" key="6">
    <source>
        <dbReference type="EMBL" id="OQB73248.1"/>
    </source>
</evidence>
<organism evidence="6">
    <name type="scientific">candidate division TA06 bacterium ADurb.Bin131</name>
    <dbReference type="NCBI Taxonomy" id="1852827"/>
    <lineage>
        <taxon>Bacteria</taxon>
        <taxon>Bacteria division TA06</taxon>
    </lineage>
</organism>
<keyword evidence="5" id="KW-1003">Cell membrane</keyword>
<keyword evidence="4 5" id="KW-0472">Membrane</keyword>
<reference evidence="6" key="1">
    <citation type="submission" date="2017-02" db="EMBL/GenBank/DDBJ databases">
        <title>Delving into the versatile metabolic prowess of the omnipresent phylum Bacteroidetes.</title>
        <authorList>
            <person name="Nobu M.K."/>
            <person name="Mei R."/>
            <person name="Narihiro T."/>
            <person name="Kuroda K."/>
            <person name="Liu W.-T."/>
        </authorList>
    </citation>
    <scope>NUCLEOTIDE SEQUENCE</scope>
    <source>
        <strain evidence="6">ADurb.Bin131</strain>
    </source>
</reference>
<evidence type="ECO:0000256" key="2">
    <source>
        <dbReference type="ARBA" id="ARBA00022692"/>
    </source>
</evidence>
<evidence type="ECO:0000256" key="3">
    <source>
        <dbReference type="ARBA" id="ARBA00022989"/>
    </source>
</evidence>
<protein>
    <recommendedName>
        <fullName evidence="5">Probable membrane transporter protein</fullName>
    </recommendedName>
</protein>
<feature type="transmembrane region" description="Helical" evidence="5">
    <location>
        <begin position="71"/>
        <end position="93"/>
    </location>
</feature>
<feature type="transmembrane region" description="Helical" evidence="5">
    <location>
        <begin position="139"/>
        <end position="162"/>
    </location>
</feature>
<feature type="transmembrane region" description="Helical" evidence="5">
    <location>
        <begin position="46"/>
        <end position="65"/>
    </location>
</feature>
<dbReference type="Pfam" id="PF01925">
    <property type="entry name" value="TauE"/>
    <property type="match status" value="1"/>
</dbReference>